<dbReference type="Proteomes" id="UP000549913">
    <property type="component" value="Unassembled WGS sequence"/>
</dbReference>
<dbReference type="InterPro" id="IPR050982">
    <property type="entry name" value="Auxin_biosynth/cation_transpt"/>
</dbReference>
<accession>A0A852SN87</accession>
<evidence type="ECO:0000256" key="1">
    <source>
        <dbReference type="ARBA" id="ARBA00023002"/>
    </source>
</evidence>
<name>A0A852SN87_9MICO</name>
<keyword evidence="1" id="KW-0560">Oxidoreductase</keyword>
<organism evidence="2 3">
    <name type="scientific">Herbiconiux flava</name>
    <dbReference type="NCBI Taxonomy" id="881268"/>
    <lineage>
        <taxon>Bacteria</taxon>
        <taxon>Bacillati</taxon>
        <taxon>Actinomycetota</taxon>
        <taxon>Actinomycetes</taxon>
        <taxon>Micrococcales</taxon>
        <taxon>Microbacteriaceae</taxon>
        <taxon>Herbiconiux</taxon>
    </lineage>
</organism>
<dbReference type="InterPro" id="IPR036188">
    <property type="entry name" value="FAD/NAD-bd_sf"/>
</dbReference>
<keyword evidence="3" id="KW-1185">Reference proteome</keyword>
<dbReference type="PRINTS" id="PR00469">
    <property type="entry name" value="PNDRDTASEII"/>
</dbReference>
<gene>
    <name evidence="2" type="ORF">BJ984_001422</name>
</gene>
<evidence type="ECO:0000313" key="2">
    <source>
        <dbReference type="EMBL" id="NYD70264.1"/>
    </source>
</evidence>
<reference evidence="2 3" key="1">
    <citation type="submission" date="2020-07" db="EMBL/GenBank/DDBJ databases">
        <title>Sequencing the genomes of 1000 actinobacteria strains.</title>
        <authorList>
            <person name="Klenk H.-P."/>
        </authorList>
    </citation>
    <scope>NUCLEOTIDE SEQUENCE [LARGE SCALE GENOMIC DNA]</scope>
    <source>
        <strain evidence="2 3">DSM 26474</strain>
    </source>
</reference>
<proteinExistence type="predicted"/>
<dbReference type="GO" id="GO:0050660">
    <property type="term" value="F:flavin adenine dinucleotide binding"/>
    <property type="evidence" value="ECO:0007669"/>
    <property type="project" value="TreeGrafter"/>
</dbReference>
<dbReference type="GO" id="GO:0004497">
    <property type="term" value="F:monooxygenase activity"/>
    <property type="evidence" value="ECO:0007669"/>
    <property type="project" value="TreeGrafter"/>
</dbReference>
<dbReference type="PANTHER" id="PTHR43539:SF78">
    <property type="entry name" value="FLAVIN-CONTAINING MONOOXYGENASE"/>
    <property type="match status" value="1"/>
</dbReference>
<dbReference type="Pfam" id="PF13738">
    <property type="entry name" value="Pyr_redox_3"/>
    <property type="match status" value="1"/>
</dbReference>
<dbReference type="PRINTS" id="PR00368">
    <property type="entry name" value="FADPNR"/>
</dbReference>
<protein>
    <submittedName>
        <fullName evidence="2">Putative flavoprotein involved in K+ transport</fullName>
    </submittedName>
</protein>
<dbReference type="EMBL" id="JACCBM010000001">
    <property type="protein sequence ID" value="NYD70264.1"/>
    <property type="molecule type" value="Genomic_DNA"/>
</dbReference>
<dbReference type="Gene3D" id="3.50.50.60">
    <property type="entry name" value="FAD/NAD(P)-binding domain"/>
    <property type="match status" value="1"/>
</dbReference>
<dbReference type="SUPFAM" id="SSF51905">
    <property type="entry name" value="FAD/NAD(P)-binding domain"/>
    <property type="match status" value="1"/>
</dbReference>
<dbReference type="AlphaFoldDB" id="A0A852SN87"/>
<evidence type="ECO:0000313" key="3">
    <source>
        <dbReference type="Proteomes" id="UP000549913"/>
    </source>
</evidence>
<dbReference type="PANTHER" id="PTHR43539">
    <property type="entry name" value="FLAVIN-BINDING MONOOXYGENASE-LIKE PROTEIN (AFU_ORTHOLOGUE AFUA_4G09220)"/>
    <property type="match status" value="1"/>
</dbReference>
<sequence length="361" mass="38532">MQMTLPLPARTRVAVIGAGQAGLSVAHHLQRRGLVAGEGFLVLDRGPDAGGAWQHRWEALRLGSAHRVNDLPGMAELGLSFDTADRSRAARDVVTEYYRRYEDAYGLQVRRPVTVSAVRDEEPLLRLDTDHGSLTAEVVVNAGGTWGSPFKPHVRGEEAFLGRQWTTVDYRSAEDFRGRRVVVVGGGTSATNILLELEGVAEATTWVTRRPPEFVEGDGLAAEAGAAAVAVQDRAAREGRALPSIVSGTGLVATPAVKAAVERGVLVAHPMFTSIEPEGVRFADGSFEPADDIVWATGFRAELGHLAPLHLREHGGGIAVEKGRVLRDPRIFLAGYGPQASTIGANRAGRIVANQVLAQLA</sequence>
<comment type="caution">
    <text evidence="2">The sequence shown here is derived from an EMBL/GenBank/DDBJ whole genome shotgun (WGS) entry which is preliminary data.</text>
</comment>